<evidence type="ECO:0000259" key="4">
    <source>
        <dbReference type="PROSITE" id="PS50003"/>
    </source>
</evidence>
<dbReference type="PROSITE" id="PS50238">
    <property type="entry name" value="RHOGAP"/>
    <property type="match status" value="1"/>
</dbReference>
<feature type="compositionally biased region" description="Low complexity" evidence="3">
    <location>
        <begin position="797"/>
        <end position="806"/>
    </location>
</feature>
<feature type="domain" description="Rho-GAP" evidence="5">
    <location>
        <begin position="287"/>
        <end position="490"/>
    </location>
</feature>
<sequence>MGAVCSSMCHCPECHEHCCKRGSSLRKHRDSLESLSDSYEAEPVSRKVIDTYIEPRPRNPPLLQQAPNPRTIPLQLADQYDSQDEYGDISEAGCRRSCICPARFTRRGSSANRLSSGRISVNSECRRGYEPAPSRSVSAGRKLSPPFPSVDALARGLGGNPPRRNNGNDLVYVKPSLASCTANIVSSQKPSQSEFPLWRDSKKSSIKSSSSQYKAPVISIGSDGQKMANNHESYLLSANTQTDMEDWVKVIRRVILSPFGGGIFGQRLDETLRYDRRLDHSSGCGTTSTGGKSAKSGESERRQAPIIVENCVEFIRNHGGLKEEGLFRLPGHANEVKDLQDAYDMGERPVFPPTTDVHTVASLLKGYLRELPEPIIPYERYGPLIASAKSSMADGGDASDTKKQDEMRVIKEQLNLLPQANFDLLRYMCRFLDEVQRHHNVNKMDISNLAMVFGPNIMRSKRDDALTMMSDAGLVQHVMFQFIDNHKYFFPDDEKSTPVPSLHSLPDVAMDAAGAVSSPDAGIGTLTSTASPLGTLSQPRHNTDDSGTGSMGPTPESTSKRTPPVPVLPPHLRNKPNKPLRRKTSGQGLTPSKNGLNPGEQGDIQRKSLYDNVTASSNASSDVAPPHHAYFQANNDWRSSNESGRDAPSSRTTSVATSTNAPESYYVNNHSTPSSLTNATPRSSTNAVAGSVGAPESCHSSPNDYPPSSRSVPPSNRRRPSRKHRRANGCATDEESNTESVPPDDRAFSTLSSKRSSYQNELDSSLQHDKKVISSTKGIRPDLSAAINRLSMDSVSDEASSASSAPAVPPIPSRPHRKNKKAGSGQNTGSARNSRSETELTYPSACNDANPLASNRSSHLPSSTANSVFGSALTYKELEEQVKVLQEELRKQRIEHEKRSRMLEEHYVIKMKNSTSLYSPFSQTASLPGYPNPQSPNSVSGSEPLSARTGVLDDSATDSGELGNPLSPLSSRLSLDSQSEIRYKEEVKRHAMTKIRLRNAERGLQQAEERNKQLQKEMEEFFHTFGSMMNVESPPAF</sequence>
<dbReference type="InterPro" id="IPR051025">
    <property type="entry name" value="RhoGAP"/>
</dbReference>
<name>A0A6F9D6W8_9ASCI</name>
<keyword evidence="1" id="KW-0343">GTPase activation</keyword>
<feature type="region of interest" description="Disordered" evidence="3">
    <location>
        <begin position="125"/>
        <end position="144"/>
    </location>
</feature>
<protein>
    <submittedName>
        <fullName evidence="6">Rho GTPase-activating protein 22</fullName>
    </submittedName>
</protein>
<keyword evidence="2" id="KW-0175">Coiled coil</keyword>
<dbReference type="GO" id="GO:0007165">
    <property type="term" value="P:signal transduction"/>
    <property type="evidence" value="ECO:0007669"/>
    <property type="project" value="InterPro"/>
</dbReference>
<dbReference type="GO" id="GO:0005096">
    <property type="term" value="F:GTPase activator activity"/>
    <property type="evidence" value="ECO:0007669"/>
    <property type="project" value="UniProtKB-KW"/>
</dbReference>
<dbReference type="SUPFAM" id="SSF48350">
    <property type="entry name" value="GTPase activation domain, GAP"/>
    <property type="match status" value="1"/>
</dbReference>
<proteinExistence type="evidence at transcript level"/>
<feature type="region of interest" description="Disordered" evidence="3">
    <location>
        <begin position="924"/>
        <end position="973"/>
    </location>
</feature>
<feature type="region of interest" description="Disordered" evidence="3">
    <location>
        <begin position="521"/>
        <end position="603"/>
    </location>
</feature>
<feature type="compositionally biased region" description="Polar residues" evidence="3">
    <location>
        <begin position="585"/>
        <end position="595"/>
    </location>
</feature>
<evidence type="ECO:0000256" key="3">
    <source>
        <dbReference type="SAM" id="MobiDB-lite"/>
    </source>
</evidence>
<gene>
    <name evidence="6" type="primary">Arhgap22-002</name>
</gene>
<evidence type="ECO:0000313" key="6">
    <source>
        <dbReference type="EMBL" id="CAB3222847.1"/>
    </source>
</evidence>
<feature type="coiled-coil region" evidence="2">
    <location>
        <begin position="875"/>
        <end position="906"/>
    </location>
</feature>
<evidence type="ECO:0000256" key="2">
    <source>
        <dbReference type="SAM" id="Coils"/>
    </source>
</evidence>
<feature type="region of interest" description="Disordered" evidence="3">
    <location>
        <begin position="797"/>
        <end position="862"/>
    </location>
</feature>
<accession>A0A6F9D6W8</accession>
<dbReference type="InterPro" id="IPR001849">
    <property type="entry name" value="PH_domain"/>
</dbReference>
<dbReference type="AlphaFoldDB" id="A0A6F9D6W8"/>
<dbReference type="CDD" id="cd22249">
    <property type="entry name" value="UDM1_RNF168_RNF169-like"/>
    <property type="match status" value="1"/>
</dbReference>
<organism evidence="6">
    <name type="scientific">Phallusia mammillata</name>
    <dbReference type="NCBI Taxonomy" id="59560"/>
    <lineage>
        <taxon>Eukaryota</taxon>
        <taxon>Metazoa</taxon>
        <taxon>Chordata</taxon>
        <taxon>Tunicata</taxon>
        <taxon>Ascidiacea</taxon>
        <taxon>Phlebobranchia</taxon>
        <taxon>Ascidiidae</taxon>
        <taxon>Phallusia</taxon>
    </lineage>
</organism>
<dbReference type="SUPFAM" id="SSF50729">
    <property type="entry name" value="PH domain-like"/>
    <property type="match status" value="1"/>
</dbReference>
<feature type="compositionally biased region" description="Low complexity" evidence="3">
    <location>
        <begin position="281"/>
        <end position="294"/>
    </location>
</feature>
<dbReference type="PROSITE" id="PS50003">
    <property type="entry name" value="PH_DOMAIN"/>
    <property type="match status" value="1"/>
</dbReference>
<dbReference type="InterPro" id="IPR000198">
    <property type="entry name" value="RhoGAP_dom"/>
</dbReference>
<feature type="region of interest" description="Disordered" evidence="3">
    <location>
        <begin position="278"/>
        <end position="302"/>
    </location>
</feature>
<feature type="compositionally biased region" description="Polar residues" evidence="3">
    <location>
        <begin position="824"/>
        <end position="833"/>
    </location>
</feature>
<feature type="coiled-coil region" evidence="2">
    <location>
        <begin position="990"/>
        <end position="1024"/>
    </location>
</feature>
<dbReference type="GO" id="GO:0051056">
    <property type="term" value="P:regulation of small GTPase mediated signal transduction"/>
    <property type="evidence" value="ECO:0007669"/>
    <property type="project" value="UniProtKB-ARBA"/>
</dbReference>
<feature type="compositionally biased region" description="Basic residues" evidence="3">
    <location>
        <begin position="716"/>
        <end position="727"/>
    </location>
</feature>
<dbReference type="Pfam" id="PF00620">
    <property type="entry name" value="RhoGAP"/>
    <property type="match status" value="1"/>
</dbReference>
<reference evidence="6" key="1">
    <citation type="submission" date="2020-04" db="EMBL/GenBank/DDBJ databases">
        <authorList>
            <person name="Neveu A P."/>
        </authorList>
    </citation>
    <scope>NUCLEOTIDE SEQUENCE</scope>
    <source>
        <tissue evidence="6">Whole embryo</tissue>
    </source>
</reference>
<feature type="compositionally biased region" description="Polar residues" evidence="3">
    <location>
        <begin position="749"/>
        <end position="765"/>
    </location>
</feature>
<dbReference type="InterPro" id="IPR011993">
    <property type="entry name" value="PH-like_dom_sf"/>
</dbReference>
<feature type="compositionally biased region" description="Polar residues" evidence="3">
    <location>
        <begin position="525"/>
        <end position="548"/>
    </location>
</feature>
<feature type="region of interest" description="Disordered" evidence="3">
    <location>
        <begin position="633"/>
        <end position="769"/>
    </location>
</feature>
<dbReference type="EMBL" id="LR783017">
    <property type="protein sequence ID" value="CAB3222847.1"/>
    <property type="molecule type" value="mRNA"/>
</dbReference>
<dbReference type="PANTHER" id="PTHR15228">
    <property type="entry name" value="SPERMATHECAL PHYSIOLOGY VARIANT"/>
    <property type="match status" value="1"/>
</dbReference>
<dbReference type="Gene3D" id="2.30.29.30">
    <property type="entry name" value="Pleckstrin-homology domain (PH domain)/Phosphotyrosine-binding domain (PTB)"/>
    <property type="match status" value="1"/>
</dbReference>
<dbReference type="Gene3D" id="1.10.555.10">
    <property type="entry name" value="Rho GTPase activation protein"/>
    <property type="match status" value="1"/>
</dbReference>
<feature type="compositionally biased region" description="Polar residues" evidence="3">
    <location>
        <begin position="633"/>
        <end position="642"/>
    </location>
</feature>
<feature type="compositionally biased region" description="Low complexity" evidence="3">
    <location>
        <begin position="706"/>
        <end position="715"/>
    </location>
</feature>
<feature type="compositionally biased region" description="Basic residues" evidence="3">
    <location>
        <begin position="572"/>
        <end position="584"/>
    </location>
</feature>
<evidence type="ECO:0000256" key="1">
    <source>
        <dbReference type="ARBA" id="ARBA00022468"/>
    </source>
</evidence>
<dbReference type="PANTHER" id="PTHR15228:SF24">
    <property type="entry name" value="RHO-GAP DOMAIN-CONTAINING PROTEIN"/>
    <property type="match status" value="1"/>
</dbReference>
<dbReference type="InterPro" id="IPR008936">
    <property type="entry name" value="Rho_GTPase_activation_prot"/>
</dbReference>
<feature type="compositionally biased region" description="Polar residues" evidence="3">
    <location>
        <begin position="649"/>
        <end position="688"/>
    </location>
</feature>
<evidence type="ECO:0000259" key="5">
    <source>
        <dbReference type="PROSITE" id="PS50238"/>
    </source>
</evidence>
<feature type="compositionally biased region" description="Polar residues" evidence="3">
    <location>
        <begin position="852"/>
        <end position="862"/>
    </location>
</feature>
<feature type="domain" description="PH" evidence="4">
    <location>
        <begin position="229"/>
        <end position="256"/>
    </location>
</feature>
<dbReference type="SMART" id="SM00324">
    <property type="entry name" value="RhoGAP"/>
    <property type="match status" value="1"/>
</dbReference>